<protein>
    <submittedName>
        <fullName evidence="2">Uncharacterized protein</fullName>
    </submittedName>
</protein>
<evidence type="ECO:0000313" key="3">
    <source>
        <dbReference type="Proteomes" id="UP000005463"/>
    </source>
</evidence>
<evidence type="ECO:0000256" key="1">
    <source>
        <dbReference type="SAM" id="MobiDB-lite"/>
    </source>
</evidence>
<dbReference type="Proteomes" id="UP000005463">
    <property type="component" value="Unassembled WGS sequence"/>
</dbReference>
<feature type="compositionally biased region" description="Polar residues" evidence="1">
    <location>
        <begin position="598"/>
        <end position="607"/>
    </location>
</feature>
<feature type="compositionally biased region" description="Low complexity" evidence="1">
    <location>
        <begin position="550"/>
        <end position="564"/>
    </location>
</feature>
<gene>
    <name evidence="2" type="ORF">BamIOP4010DRAFT_5756</name>
</gene>
<feature type="region of interest" description="Disordered" evidence="1">
    <location>
        <begin position="33"/>
        <end position="69"/>
    </location>
</feature>
<dbReference type="PATRIC" id="fig|396596.7.peg.1506"/>
<reference evidence="2 3" key="1">
    <citation type="submission" date="2008-03" db="EMBL/GenBank/DDBJ databases">
        <title>Sequencing of the draft genome and assembly of Burkholderia ambifaria IOP40-10.</title>
        <authorList>
            <consortium name="US DOE Joint Genome Institute (JGI-PGF)"/>
            <person name="Copeland A."/>
            <person name="Lucas S."/>
            <person name="Lapidus A."/>
            <person name="Glavina del Rio T."/>
            <person name="Dalin E."/>
            <person name="Tice H."/>
            <person name="Bruce D."/>
            <person name="Goodwin L."/>
            <person name="Pitluck S."/>
            <person name="Larimer F."/>
            <person name="Land M.L."/>
            <person name="Hauser L."/>
            <person name="Tiedje J."/>
            <person name="Richardson P."/>
        </authorList>
    </citation>
    <scope>NUCLEOTIDE SEQUENCE [LARGE SCALE GENOMIC DNA]</scope>
    <source>
        <strain evidence="2 3">IOP40-10</strain>
    </source>
</reference>
<organism evidence="2 3">
    <name type="scientific">Burkholderia ambifaria IOP40-10</name>
    <dbReference type="NCBI Taxonomy" id="396596"/>
    <lineage>
        <taxon>Bacteria</taxon>
        <taxon>Pseudomonadati</taxon>
        <taxon>Pseudomonadota</taxon>
        <taxon>Betaproteobacteria</taxon>
        <taxon>Burkholderiales</taxon>
        <taxon>Burkholderiaceae</taxon>
        <taxon>Burkholderia</taxon>
        <taxon>Burkholderia cepacia complex</taxon>
    </lineage>
</organism>
<dbReference type="AlphaFoldDB" id="B1FNZ5"/>
<dbReference type="EMBL" id="ABLC01000249">
    <property type="protein sequence ID" value="EDT00720.1"/>
    <property type="molecule type" value="Genomic_DNA"/>
</dbReference>
<feature type="region of interest" description="Disordered" evidence="1">
    <location>
        <begin position="541"/>
        <end position="607"/>
    </location>
</feature>
<feature type="region of interest" description="Disordered" evidence="1">
    <location>
        <begin position="306"/>
        <end position="359"/>
    </location>
</feature>
<feature type="region of interest" description="Disordered" evidence="1">
    <location>
        <begin position="413"/>
        <end position="434"/>
    </location>
</feature>
<accession>B1FNZ5</accession>
<proteinExistence type="predicted"/>
<comment type="caution">
    <text evidence="2">The sequence shown here is derived from an EMBL/GenBank/DDBJ whole genome shotgun (WGS) entry which is preliminary data.</text>
</comment>
<sequence length="607" mass="64595">MSGIALNHVSPTRIAGWDTFADDCQGFGKDMASVKNGPSAMPASPQLAAAPPDRAGSRGGLNGIGDRSPGAVDGKKLAADLQGVGGPQAQECAAASPGQARIEHAASTDRYLNLQMAAATKWMGQQLGGDFTELMNAAKFMERHQLEDLVLNCYLLSHSGTKPMSRDVKNACCAFIGKAQHVVKDPSRNVDGFHQGNAQKSFKAVHSKILNELGASAIFHEAINDFKARAERGAVDLYLSQRGWDYSGPASDVIDLNFKSVVENLAKMFEAASSKSGSMEPDEVGAWLATAVRTIARVEPFIRPIHVPGDADTEKKPASLPESDETGKPSTDAMPETAARPNGLSARKPGAGPWGGGDMDAMRFSQWDNCFSPQFHVKTDTAEAFQVAMEPIKEMLNMLQLLIERLKPHEALPSAAGAHRHSADQAPDASTEQTVASVPVPEMEAPDSTLVTAEFEPPPAPPMPNAREQPRFGPALAPQMPHAREEPRAPAAPPDWQATKATHVNELGEGDVLRRQITQGLRNLRPTDFRKVLIEESYSVPDTNNQSSVTQDAAATADSGATSTVSQISNEQHTGGHKVEMSRVVVLTNGGQRGGTNAGATSVRSSS</sequence>
<dbReference type="RefSeq" id="WP_006754913.1">
    <property type="nucleotide sequence ID" value="NZ_ABLC01000249.1"/>
</dbReference>
<name>B1FNZ5_9BURK</name>
<evidence type="ECO:0000313" key="2">
    <source>
        <dbReference type="EMBL" id="EDT00720.1"/>
    </source>
</evidence>